<proteinExistence type="predicted"/>
<evidence type="ECO:0000313" key="3">
    <source>
        <dbReference type="Proteomes" id="UP000053477"/>
    </source>
</evidence>
<organism evidence="2 3">
    <name type="scientific">Schizopora paradoxa</name>
    <dbReference type="NCBI Taxonomy" id="27342"/>
    <lineage>
        <taxon>Eukaryota</taxon>
        <taxon>Fungi</taxon>
        <taxon>Dikarya</taxon>
        <taxon>Basidiomycota</taxon>
        <taxon>Agaricomycotina</taxon>
        <taxon>Agaricomycetes</taxon>
        <taxon>Hymenochaetales</taxon>
        <taxon>Schizoporaceae</taxon>
        <taxon>Schizopora</taxon>
    </lineage>
</organism>
<keyword evidence="3" id="KW-1185">Reference proteome</keyword>
<dbReference type="OrthoDB" id="3064381at2759"/>
<feature type="compositionally biased region" description="Acidic residues" evidence="1">
    <location>
        <begin position="219"/>
        <end position="247"/>
    </location>
</feature>
<reference evidence="2 3" key="1">
    <citation type="submission" date="2015-04" db="EMBL/GenBank/DDBJ databases">
        <title>Complete genome sequence of Schizopora paradoxa KUC8140, a cosmopolitan wood degrader in East Asia.</title>
        <authorList>
            <consortium name="DOE Joint Genome Institute"/>
            <person name="Min B."/>
            <person name="Park H."/>
            <person name="Jang Y."/>
            <person name="Kim J.-J."/>
            <person name="Kim K.H."/>
            <person name="Pangilinan J."/>
            <person name="Lipzen A."/>
            <person name="Riley R."/>
            <person name="Grigoriev I.V."/>
            <person name="Spatafora J.W."/>
            <person name="Choi I.-G."/>
        </authorList>
    </citation>
    <scope>NUCLEOTIDE SEQUENCE [LARGE SCALE GENOMIC DNA]</scope>
    <source>
        <strain evidence="2 3">KUC8140</strain>
    </source>
</reference>
<name>A0A0H2R6N0_9AGAM</name>
<dbReference type="AlphaFoldDB" id="A0A0H2R6N0"/>
<dbReference type="InParanoid" id="A0A0H2R6N0"/>
<sequence>MGHAAATGAGDISKAVLLYRLVLVFIGIPTLYLPEATVIYSKQELTLTDTVAQLRRKKRRMMEKNTKEGDVTEDGEKSERLNAFPLKRTINGKEYMPYVSTHRGFEISALRWVVVMLEPGDELTEDCITVGGHFYSPATLDKTMMSLVTKRYVAPQTTNTAHSHCGVLFLRMLSYLVYVFKNDGNKGSNTVWTPSSEQLAHIVVIASYLDQLAPDPFDEDTANDIDPISEDDESKDDDEASATEEEAEMPKRKCKAKKPVVVSIDSKHSRATMDLNKLPETWQHTQEFEHDFSYANFTLIPTVIRLASVACM</sequence>
<evidence type="ECO:0000256" key="1">
    <source>
        <dbReference type="SAM" id="MobiDB-lite"/>
    </source>
</evidence>
<dbReference type="EMBL" id="KQ086354">
    <property type="protein sequence ID" value="KLO05148.1"/>
    <property type="molecule type" value="Genomic_DNA"/>
</dbReference>
<gene>
    <name evidence="2" type="ORF">SCHPADRAFT_947147</name>
</gene>
<protein>
    <submittedName>
        <fullName evidence="2">Uncharacterized protein</fullName>
    </submittedName>
</protein>
<dbReference type="Proteomes" id="UP000053477">
    <property type="component" value="Unassembled WGS sequence"/>
</dbReference>
<evidence type="ECO:0000313" key="2">
    <source>
        <dbReference type="EMBL" id="KLO05148.1"/>
    </source>
</evidence>
<feature type="region of interest" description="Disordered" evidence="1">
    <location>
        <begin position="219"/>
        <end position="252"/>
    </location>
</feature>
<accession>A0A0H2R6N0</accession>